<dbReference type="Pfam" id="PF00005">
    <property type="entry name" value="ABC_tran"/>
    <property type="match status" value="1"/>
</dbReference>
<evidence type="ECO:0000313" key="8">
    <source>
        <dbReference type="EMBL" id="KRN58550.1"/>
    </source>
</evidence>
<dbReference type="GO" id="GO:0016887">
    <property type="term" value="F:ATP hydrolysis activity"/>
    <property type="evidence" value="ECO:0007669"/>
    <property type="project" value="InterPro"/>
</dbReference>
<proteinExistence type="predicted"/>
<sequence length="253" mass="28143">MTKPILELKNIQTVVNRHTANETKILRGINLTIHTGDFITVVGTNGAGKSTLFNVIAGHLPVDAGQIFHNGVDITHTSEEARTKFLARVFQDPKLGTAPRMTVAENMLLATKRGEHRPLFPRKLKSQIPRFTKLAATMNNGLENRMNTATGALSGGQRQALSFLMATIKRPDLLLLDEHTAALDPHTSRNLLKATDERIKQDHLTALMITHHLEDALKYGNRLIALKNGQIIADVSGDQKEQLTVKDLYRYFE</sequence>
<dbReference type="PROSITE" id="PS50893">
    <property type="entry name" value="ABC_TRANSPORTER_2"/>
    <property type="match status" value="1"/>
</dbReference>
<keyword evidence="9" id="KW-1185">Reference proteome</keyword>
<comment type="caution">
    <text evidence="8">The sequence shown here is derived from an EMBL/GenBank/DDBJ whole genome shotgun (WGS) entry which is preliminary data.</text>
</comment>
<dbReference type="RefSeq" id="WP_057742094.1">
    <property type="nucleotide sequence ID" value="NZ_JQBW01000010.1"/>
</dbReference>
<evidence type="ECO:0000256" key="4">
    <source>
        <dbReference type="ARBA" id="ARBA00022741"/>
    </source>
</evidence>
<dbReference type="AlphaFoldDB" id="A0A0R2I4N6"/>
<dbReference type="PATRIC" id="fig|396268.3.peg.1012"/>
<organism evidence="8 9">
    <name type="scientific">Limosilactobacillus secaliphilus</name>
    <dbReference type="NCBI Taxonomy" id="396268"/>
    <lineage>
        <taxon>Bacteria</taxon>
        <taxon>Bacillati</taxon>
        <taxon>Bacillota</taxon>
        <taxon>Bacilli</taxon>
        <taxon>Lactobacillales</taxon>
        <taxon>Lactobacillaceae</taxon>
        <taxon>Limosilactobacillus</taxon>
    </lineage>
</organism>
<evidence type="ECO:0000256" key="5">
    <source>
        <dbReference type="ARBA" id="ARBA00022840"/>
    </source>
</evidence>
<dbReference type="PANTHER" id="PTHR42788:SF7">
    <property type="entry name" value="NITRATE ABC TRANSPORTER ATP-BINDING PROTEIN"/>
    <property type="match status" value="1"/>
</dbReference>
<evidence type="ECO:0000256" key="3">
    <source>
        <dbReference type="ARBA" id="ARBA00022475"/>
    </source>
</evidence>
<evidence type="ECO:0000256" key="2">
    <source>
        <dbReference type="ARBA" id="ARBA00022448"/>
    </source>
</evidence>
<evidence type="ECO:0000256" key="6">
    <source>
        <dbReference type="ARBA" id="ARBA00023136"/>
    </source>
</evidence>
<keyword evidence="4" id="KW-0547">Nucleotide-binding</keyword>
<dbReference type="InterPro" id="IPR050166">
    <property type="entry name" value="ABC_transporter_ATP-bind"/>
</dbReference>
<dbReference type="InterPro" id="IPR003593">
    <property type="entry name" value="AAA+_ATPase"/>
</dbReference>
<dbReference type="Proteomes" id="UP000050934">
    <property type="component" value="Unassembled WGS sequence"/>
</dbReference>
<evidence type="ECO:0000259" key="7">
    <source>
        <dbReference type="PROSITE" id="PS50893"/>
    </source>
</evidence>
<keyword evidence="2" id="KW-0813">Transport</keyword>
<dbReference type="SUPFAM" id="SSF52540">
    <property type="entry name" value="P-loop containing nucleoside triphosphate hydrolases"/>
    <property type="match status" value="1"/>
</dbReference>
<keyword evidence="3" id="KW-1003">Cell membrane</keyword>
<dbReference type="SMART" id="SM00382">
    <property type="entry name" value="AAA"/>
    <property type="match status" value="1"/>
</dbReference>
<reference evidence="8 9" key="1">
    <citation type="journal article" date="2015" name="Genome Announc.">
        <title>Expanding the biotechnology potential of lactobacilli through comparative genomics of 213 strains and associated genera.</title>
        <authorList>
            <person name="Sun Z."/>
            <person name="Harris H.M."/>
            <person name="McCann A."/>
            <person name="Guo C."/>
            <person name="Argimon S."/>
            <person name="Zhang W."/>
            <person name="Yang X."/>
            <person name="Jeffery I.B."/>
            <person name="Cooney J.C."/>
            <person name="Kagawa T.F."/>
            <person name="Liu W."/>
            <person name="Song Y."/>
            <person name="Salvetti E."/>
            <person name="Wrobel A."/>
            <person name="Rasinkangas P."/>
            <person name="Parkhill J."/>
            <person name="Rea M.C."/>
            <person name="O'Sullivan O."/>
            <person name="Ritari J."/>
            <person name="Douillard F.P."/>
            <person name="Paul Ross R."/>
            <person name="Yang R."/>
            <person name="Briner A.E."/>
            <person name="Felis G.E."/>
            <person name="de Vos W.M."/>
            <person name="Barrangou R."/>
            <person name="Klaenhammer T.R."/>
            <person name="Caufield P.W."/>
            <person name="Cui Y."/>
            <person name="Zhang H."/>
            <person name="O'Toole P.W."/>
        </authorList>
    </citation>
    <scope>NUCLEOTIDE SEQUENCE [LARGE SCALE GENOMIC DNA]</scope>
    <source>
        <strain evidence="8 9">DSM 17896</strain>
    </source>
</reference>
<keyword evidence="5 8" id="KW-0067">ATP-binding</keyword>
<dbReference type="PROSITE" id="PS00211">
    <property type="entry name" value="ABC_TRANSPORTER_1"/>
    <property type="match status" value="1"/>
</dbReference>
<dbReference type="EMBL" id="JQBW01000010">
    <property type="protein sequence ID" value="KRN58550.1"/>
    <property type="molecule type" value="Genomic_DNA"/>
</dbReference>
<dbReference type="STRING" id="396268.IV45_GL001000"/>
<dbReference type="InterPro" id="IPR017871">
    <property type="entry name" value="ABC_transporter-like_CS"/>
</dbReference>
<dbReference type="GO" id="GO:0005886">
    <property type="term" value="C:plasma membrane"/>
    <property type="evidence" value="ECO:0007669"/>
    <property type="project" value="UniProtKB-SubCell"/>
</dbReference>
<dbReference type="GO" id="GO:0005524">
    <property type="term" value="F:ATP binding"/>
    <property type="evidence" value="ECO:0007669"/>
    <property type="project" value="UniProtKB-KW"/>
</dbReference>
<gene>
    <name evidence="8" type="ORF">IV45_GL001000</name>
</gene>
<evidence type="ECO:0000313" key="9">
    <source>
        <dbReference type="Proteomes" id="UP000050934"/>
    </source>
</evidence>
<feature type="domain" description="ABC transporter" evidence="7">
    <location>
        <begin position="6"/>
        <end position="253"/>
    </location>
</feature>
<comment type="subcellular location">
    <subcellularLocation>
        <location evidence="1">Cell membrane</location>
        <topology evidence="1">Peripheral membrane protein</topology>
    </subcellularLocation>
</comment>
<accession>A0A0R2I4N6</accession>
<dbReference type="InterPro" id="IPR027417">
    <property type="entry name" value="P-loop_NTPase"/>
</dbReference>
<name>A0A0R2I4N6_9LACO</name>
<keyword evidence="6" id="KW-0472">Membrane</keyword>
<protein>
    <submittedName>
        <fullName evidence="8">ABC transporter, ATP-binding protein</fullName>
    </submittedName>
</protein>
<dbReference type="Gene3D" id="3.40.50.300">
    <property type="entry name" value="P-loop containing nucleotide triphosphate hydrolases"/>
    <property type="match status" value="1"/>
</dbReference>
<evidence type="ECO:0000256" key="1">
    <source>
        <dbReference type="ARBA" id="ARBA00004202"/>
    </source>
</evidence>
<dbReference type="OrthoDB" id="9776369at2"/>
<dbReference type="PANTHER" id="PTHR42788">
    <property type="entry name" value="TAURINE IMPORT ATP-BINDING PROTEIN-RELATED"/>
    <property type="match status" value="1"/>
</dbReference>
<dbReference type="InterPro" id="IPR003439">
    <property type="entry name" value="ABC_transporter-like_ATP-bd"/>
</dbReference>